<dbReference type="PROSITE" id="PS00108">
    <property type="entry name" value="PROTEIN_KINASE_ST"/>
    <property type="match status" value="1"/>
</dbReference>
<dbReference type="InterPro" id="IPR011009">
    <property type="entry name" value="Kinase-like_dom_sf"/>
</dbReference>
<dbReference type="Proteomes" id="UP000708148">
    <property type="component" value="Unassembled WGS sequence"/>
</dbReference>
<protein>
    <recommendedName>
        <fullName evidence="8">Protein kinase domain-containing protein</fullName>
    </recommendedName>
</protein>
<dbReference type="Gene3D" id="1.10.510.10">
    <property type="entry name" value="Transferase(Phosphotransferase) domain 1"/>
    <property type="match status" value="1"/>
</dbReference>
<accession>A0A8S1JFL2</accession>
<reference evidence="9" key="1">
    <citation type="submission" date="2020-12" db="EMBL/GenBank/DDBJ databases">
        <authorList>
            <person name="Iha C."/>
        </authorList>
    </citation>
    <scope>NUCLEOTIDE SEQUENCE</scope>
</reference>
<dbReference type="GO" id="GO:0005524">
    <property type="term" value="F:ATP binding"/>
    <property type="evidence" value="ECO:0007669"/>
    <property type="project" value="UniProtKB-UniRule"/>
</dbReference>
<sequence>MNRGMFNIMDQALVGHRGNFVQAEGGFWTMPAGGMPGGAVTTPSLPAAMNHGMFNIVDQALVGDRGNFMQAEGGLWTMPAGGVPGGAVTVGLENPGRHGAYPLASTLPYQAVSVPHMLAQLAQQQQQQYSNQQGTPDNTAKEKEMEALGESIQREASAGFSIPEGSSNDRNSQISLDEVQQQLTGFRYNSSIMRFLKEQVAIARGQQQLGILSDASSRKLDAVLKKGDRLIKKHSMPFDIRRFYRICEAVNGVELLCEQMTDFFPDKRSLIASVVPGDDVDRDRRHLYVHLAYVLKGRQCDFGCKERFRAEWESIRKQHERRLTTLNVIADADIVVGQSIGEGGYGLVHKAKWGTSEVAVKKLKSAHNGLDISMEEFASVFNEVSTHALLNHHPCIVRLYGITRSGWTVMELADGDLSLLRRNKMAWSVKLDILEQAASGLVYVHSRQPPLIHGDVKDTNLLYIKVGGGKYDVKLADFGLTTEARRWETDTVRSTRATSLWKAPELYDGNAPSLRSDVFSFGLVMHAVMTGRLPYGRGTNELAVMRKKLDGQRPCSVTQHDCPLELCELMERCVAKVPEDRPTMCEVAKCLSNLPREWQAGQ</sequence>
<keyword evidence="10" id="KW-1185">Reference proteome</keyword>
<dbReference type="Gene3D" id="3.30.200.20">
    <property type="entry name" value="Phosphorylase Kinase, domain 1"/>
    <property type="match status" value="1"/>
</dbReference>
<comment type="caution">
    <text evidence="9">The sequence shown here is derived from an EMBL/GenBank/DDBJ whole genome shotgun (WGS) entry which is preliminary data.</text>
</comment>
<dbReference type="PROSITE" id="PS50011">
    <property type="entry name" value="PROTEIN_KINASE_DOM"/>
    <property type="match status" value="1"/>
</dbReference>
<evidence type="ECO:0000313" key="10">
    <source>
        <dbReference type="Proteomes" id="UP000708148"/>
    </source>
</evidence>
<feature type="region of interest" description="Disordered" evidence="7">
    <location>
        <begin position="123"/>
        <end position="148"/>
    </location>
</feature>
<dbReference type="InterPro" id="IPR008271">
    <property type="entry name" value="Ser/Thr_kinase_AS"/>
</dbReference>
<evidence type="ECO:0000259" key="8">
    <source>
        <dbReference type="PROSITE" id="PS50011"/>
    </source>
</evidence>
<dbReference type="OrthoDB" id="4062651at2759"/>
<feature type="domain" description="Protein kinase" evidence="8">
    <location>
        <begin position="334"/>
        <end position="594"/>
    </location>
</feature>
<dbReference type="PROSITE" id="PS00107">
    <property type="entry name" value="PROTEIN_KINASE_ATP"/>
    <property type="match status" value="1"/>
</dbReference>
<evidence type="ECO:0000256" key="4">
    <source>
        <dbReference type="ARBA" id="ARBA00022777"/>
    </source>
</evidence>
<feature type="compositionally biased region" description="Polar residues" evidence="7">
    <location>
        <begin position="129"/>
        <end position="138"/>
    </location>
</feature>
<name>A0A8S1JFL2_9CHLO</name>
<keyword evidence="2" id="KW-0808">Transferase</keyword>
<feature type="binding site" evidence="6">
    <location>
        <position position="362"/>
    </location>
    <ligand>
        <name>ATP</name>
        <dbReference type="ChEBI" id="CHEBI:30616"/>
    </ligand>
</feature>
<dbReference type="SMART" id="SM00220">
    <property type="entry name" value="S_TKc"/>
    <property type="match status" value="1"/>
</dbReference>
<dbReference type="InterPro" id="IPR051681">
    <property type="entry name" value="Ser/Thr_Kinases-Pseudokinases"/>
</dbReference>
<dbReference type="InterPro" id="IPR001245">
    <property type="entry name" value="Ser-Thr/Tyr_kinase_cat_dom"/>
</dbReference>
<proteinExistence type="predicted"/>
<dbReference type="Pfam" id="PF07714">
    <property type="entry name" value="PK_Tyr_Ser-Thr"/>
    <property type="match status" value="1"/>
</dbReference>
<evidence type="ECO:0000256" key="3">
    <source>
        <dbReference type="ARBA" id="ARBA00022741"/>
    </source>
</evidence>
<gene>
    <name evidence="9" type="ORF">OSTQU699_LOCUS10243</name>
</gene>
<organism evidence="9 10">
    <name type="scientific">Ostreobium quekettii</name>
    <dbReference type="NCBI Taxonomy" id="121088"/>
    <lineage>
        <taxon>Eukaryota</taxon>
        <taxon>Viridiplantae</taxon>
        <taxon>Chlorophyta</taxon>
        <taxon>core chlorophytes</taxon>
        <taxon>Ulvophyceae</taxon>
        <taxon>TCBD clade</taxon>
        <taxon>Bryopsidales</taxon>
        <taxon>Ostreobineae</taxon>
        <taxon>Ostreobiaceae</taxon>
        <taxon>Ostreobium</taxon>
    </lineage>
</organism>
<evidence type="ECO:0000256" key="5">
    <source>
        <dbReference type="ARBA" id="ARBA00022840"/>
    </source>
</evidence>
<evidence type="ECO:0000256" key="2">
    <source>
        <dbReference type="ARBA" id="ARBA00022679"/>
    </source>
</evidence>
<keyword evidence="5 6" id="KW-0067">ATP-binding</keyword>
<dbReference type="InterPro" id="IPR017441">
    <property type="entry name" value="Protein_kinase_ATP_BS"/>
</dbReference>
<dbReference type="GO" id="GO:0004674">
    <property type="term" value="F:protein serine/threonine kinase activity"/>
    <property type="evidence" value="ECO:0007669"/>
    <property type="project" value="TreeGrafter"/>
</dbReference>
<dbReference type="PANTHER" id="PTHR44329:SF260">
    <property type="entry name" value="PROTEIN KINASE DOMAIN-CONTAINING PROTEIN"/>
    <property type="match status" value="1"/>
</dbReference>
<keyword evidence="3 6" id="KW-0547">Nucleotide-binding</keyword>
<dbReference type="PANTHER" id="PTHR44329">
    <property type="entry name" value="SERINE/THREONINE-PROTEIN KINASE TNNI3K-RELATED"/>
    <property type="match status" value="1"/>
</dbReference>
<keyword evidence="4" id="KW-0418">Kinase</keyword>
<dbReference type="SUPFAM" id="SSF56112">
    <property type="entry name" value="Protein kinase-like (PK-like)"/>
    <property type="match status" value="1"/>
</dbReference>
<dbReference type="InterPro" id="IPR000719">
    <property type="entry name" value="Prot_kinase_dom"/>
</dbReference>
<evidence type="ECO:0000256" key="7">
    <source>
        <dbReference type="SAM" id="MobiDB-lite"/>
    </source>
</evidence>
<evidence type="ECO:0000313" key="9">
    <source>
        <dbReference type="EMBL" id="CAD7704888.1"/>
    </source>
</evidence>
<keyword evidence="1" id="KW-0723">Serine/threonine-protein kinase</keyword>
<dbReference type="EMBL" id="CAJHUC010002969">
    <property type="protein sequence ID" value="CAD7704888.1"/>
    <property type="molecule type" value="Genomic_DNA"/>
</dbReference>
<evidence type="ECO:0000256" key="6">
    <source>
        <dbReference type="PROSITE-ProRule" id="PRU10141"/>
    </source>
</evidence>
<dbReference type="AlphaFoldDB" id="A0A8S1JFL2"/>
<evidence type="ECO:0000256" key="1">
    <source>
        <dbReference type="ARBA" id="ARBA00022527"/>
    </source>
</evidence>